<name>A0A366EGX8_9BACI</name>
<sequence length="62" mass="6981">MDALLQELIAKAVITQKQFDEKGVGYKNDSVAKTLETEFAEKDIRILELEAENRQLGSQVVD</sequence>
<proteinExistence type="predicted"/>
<protein>
    <submittedName>
        <fullName evidence="1">Uncharacterized protein</fullName>
    </submittedName>
</protein>
<evidence type="ECO:0000313" key="2">
    <source>
        <dbReference type="Proteomes" id="UP000252254"/>
    </source>
</evidence>
<keyword evidence="2" id="KW-1185">Reference proteome</keyword>
<evidence type="ECO:0000313" key="1">
    <source>
        <dbReference type="EMBL" id="RBP01711.1"/>
    </source>
</evidence>
<dbReference type="Proteomes" id="UP000252254">
    <property type="component" value="Unassembled WGS sequence"/>
</dbReference>
<comment type="caution">
    <text evidence="1">The sequence shown here is derived from an EMBL/GenBank/DDBJ whole genome shotgun (WGS) entry which is preliminary data.</text>
</comment>
<dbReference type="RefSeq" id="WP_113866509.1">
    <property type="nucleotide sequence ID" value="NZ_BAABQN010000001.1"/>
</dbReference>
<reference evidence="1 2" key="1">
    <citation type="submission" date="2018-06" db="EMBL/GenBank/DDBJ databases">
        <title>Genomic Encyclopedia of Type Strains, Phase IV (KMG-IV): sequencing the most valuable type-strain genomes for metagenomic binning, comparative biology and taxonomic classification.</title>
        <authorList>
            <person name="Goeker M."/>
        </authorList>
    </citation>
    <scope>NUCLEOTIDE SEQUENCE [LARGE SCALE GENOMIC DNA]</scope>
    <source>
        <strain evidence="1 2">DSM 15140</strain>
    </source>
</reference>
<dbReference type="AlphaFoldDB" id="A0A366EGX8"/>
<dbReference type="EMBL" id="QNRI01000001">
    <property type="protein sequence ID" value="RBP01711.1"/>
    <property type="molecule type" value="Genomic_DNA"/>
</dbReference>
<gene>
    <name evidence="1" type="ORF">DES48_101454</name>
</gene>
<organism evidence="1 2">
    <name type="scientific">Paraliobacillus ryukyuensis</name>
    <dbReference type="NCBI Taxonomy" id="200904"/>
    <lineage>
        <taxon>Bacteria</taxon>
        <taxon>Bacillati</taxon>
        <taxon>Bacillota</taxon>
        <taxon>Bacilli</taxon>
        <taxon>Bacillales</taxon>
        <taxon>Bacillaceae</taxon>
        <taxon>Paraliobacillus</taxon>
    </lineage>
</organism>
<accession>A0A366EGX8</accession>